<gene>
    <name evidence="1" type="ORF">E9531_16900</name>
</gene>
<organism evidence="1 2">
    <name type="scientific">Lampropedia puyangensis</name>
    <dbReference type="NCBI Taxonomy" id="1330072"/>
    <lineage>
        <taxon>Bacteria</taxon>
        <taxon>Pseudomonadati</taxon>
        <taxon>Pseudomonadota</taxon>
        <taxon>Betaproteobacteria</taxon>
        <taxon>Burkholderiales</taxon>
        <taxon>Comamonadaceae</taxon>
        <taxon>Lampropedia</taxon>
    </lineage>
</organism>
<evidence type="ECO:0000313" key="2">
    <source>
        <dbReference type="Proteomes" id="UP000308917"/>
    </source>
</evidence>
<dbReference type="OrthoDB" id="8991911at2"/>
<reference evidence="1 2" key="1">
    <citation type="journal article" date="2015" name="Antonie Van Leeuwenhoek">
        <title>Lampropedia puyangensis sp. nov., isolated from symptomatic bark of Populus ? euramericana canker and emended description of Lampropedia hyalina (Ehrenberg 1832) Lee et al. 2004.</title>
        <authorList>
            <person name="Li Y."/>
            <person name="Wang T."/>
            <person name="Piao C.G."/>
            <person name="Wang L.F."/>
            <person name="Tian G.Z."/>
            <person name="Zhu T.H."/>
            <person name="Guo M.W."/>
        </authorList>
    </citation>
    <scope>NUCLEOTIDE SEQUENCE [LARGE SCALE GENOMIC DNA]</scope>
    <source>
        <strain evidence="1 2">2-bin</strain>
    </source>
</reference>
<keyword evidence="2" id="KW-1185">Reference proteome</keyword>
<name>A0A4S8ERM4_9BURK</name>
<evidence type="ECO:0000313" key="1">
    <source>
        <dbReference type="EMBL" id="THT95973.1"/>
    </source>
</evidence>
<dbReference type="RefSeq" id="WP_136574951.1">
    <property type="nucleotide sequence ID" value="NZ_STFG01000037.1"/>
</dbReference>
<dbReference type="AlphaFoldDB" id="A0A4S8ERM4"/>
<evidence type="ECO:0008006" key="3">
    <source>
        <dbReference type="Google" id="ProtNLM"/>
    </source>
</evidence>
<sequence>MFKNLLIIAIVAVVGYQAWGWVQTKRVPPLHDQAYLVVYGRDSCGFTQQTLKDLRAAGIPHQYQSVDDRQVANVLHTRMKQHGISTKRYDLPVVDLNNAFSIRPDNSQLVAQARKLPLQAIE</sequence>
<accession>A0A4S8ERM4</accession>
<comment type="caution">
    <text evidence="1">The sequence shown here is derived from an EMBL/GenBank/DDBJ whole genome shotgun (WGS) entry which is preliminary data.</text>
</comment>
<dbReference type="Gene3D" id="3.40.30.10">
    <property type="entry name" value="Glutaredoxin"/>
    <property type="match status" value="1"/>
</dbReference>
<protein>
    <recommendedName>
        <fullName evidence="3">Glutaredoxin family protein</fullName>
    </recommendedName>
</protein>
<dbReference type="Proteomes" id="UP000308917">
    <property type="component" value="Unassembled WGS sequence"/>
</dbReference>
<proteinExistence type="predicted"/>
<dbReference type="EMBL" id="STFG01000037">
    <property type="protein sequence ID" value="THT95973.1"/>
    <property type="molecule type" value="Genomic_DNA"/>
</dbReference>